<reference evidence="2" key="2">
    <citation type="submission" date="2020-11" db="EMBL/GenBank/DDBJ databases">
        <authorList>
            <person name="McCartney M.A."/>
            <person name="Auch B."/>
            <person name="Kono T."/>
            <person name="Mallez S."/>
            <person name="Becker A."/>
            <person name="Gohl D.M."/>
            <person name="Silverstein K.A.T."/>
            <person name="Koren S."/>
            <person name="Bechman K.B."/>
            <person name="Herman A."/>
            <person name="Abrahante J.E."/>
            <person name="Garbe J."/>
        </authorList>
    </citation>
    <scope>NUCLEOTIDE SEQUENCE</scope>
    <source>
        <strain evidence="2">Duluth1</strain>
        <tissue evidence="2">Whole animal</tissue>
    </source>
</reference>
<dbReference type="AlphaFoldDB" id="A0A9D4MYK9"/>
<evidence type="ECO:0000313" key="3">
    <source>
        <dbReference type="Proteomes" id="UP000828390"/>
    </source>
</evidence>
<dbReference type="EMBL" id="JAIWYP010000001">
    <property type="protein sequence ID" value="KAH3885725.1"/>
    <property type="molecule type" value="Genomic_DNA"/>
</dbReference>
<dbReference type="Proteomes" id="UP000828390">
    <property type="component" value="Unassembled WGS sequence"/>
</dbReference>
<reference evidence="2" key="1">
    <citation type="journal article" date="2019" name="bioRxiv">
        <title>The Genome of the Zebra Mussel, Dreissena polymorpha: A Resource for Invasive Species Research.</title>
        <authorList>
            <person name="McCartney M.A."/>
            <person name="Auch B."/>
            <person name="Kono T."/>
            <person name="Mallez S."/>
            <person name="Zhang Y."/>
            <person name="Obille A."/>
            <person name="Becker A."/>
            <person name="Abrahante J.E."/>
            <person name="Garbe J."/>
            <person name="Badalamenti J.P."/>
            <person name="Herman A."/>
            <person name="Mangelson H."/>
            <person name="Liachko I."/>
            <person name="Sullivan S."/>
            <person name="Sone E.D."/>
            <person name="Koren S."/>
            <person name="Silverstein K.A.T."/>
            <person name="Beckman K.B."/>
            <person name="Gohl D.M."/>
        </authorList>
    </citation>
    <scope>NUCLEOTIDE SEQUENCE</scope>
    <source>
        <strain evidence="2">Duluth1</strain>
        <tissue evidence="2">Whole animal</tissue>
    </source>
</reference>
<comment type="caution">
    <text evidence="2">The sequence shown here is derived from an EMBL/GenBank/DDBJ whole genome shotgun (WGS) entry which is preliminary data.</text>
</comment>
<evidence type="ECO:0000256" key="1">
    <source>
        <dbReference type="SAM" id="MobiDB-lite"/>
    </source>
</evidence>
<keyword evidence="3" id="KW-1185">Reference proteome</keyword>
<accession>A0A9D4MYK9</accession>
<sequence length="73" mass="7959">MKGQEHTGRRQHGEVKHHGEQHDAPNTSTDITMNGEKVEEETSFKYLDATLSNDGTSTAEVRISIAMGTASMA</sequence>
<gene>
    <name evidence="2" type="ORF">DPMN_009721</name>
</gene>
<feature type="compositionally biased region" description="Basic and acidic residues" evidence="1">
    <location>
        <begin position="1"/>
        <end position="23"/>
    </location>
</feature>
<proteinExistence type="predicted"/>
<name>A0A9D4MYK9_DREPO</name>
<feature type="region of interest" description="Disordered" evidence="1">
    <location>
        <begin position="1"/>
        <end position="33"/>
    </location>
</feature>
<evidence type="ECO:0000313" key="2">
    <source>
        <dbReference type="EMBL" id="KAH3885725.1"/>
    </source>
</evidence>
<organism evidence="2 3">
    <name type="scientific">Dreissena polymorpha</name>
    <name type="common">Zebra mussel</name>
    <name type="synonym">Mytilus polymorpha</name>
    <dbReference type="NCBI Taxonomy" id="45954"/>
    <lineage>
        <taxon>Eukaryota</taxon>
        <taxon>Metazoa</taxon>
        <taxon>Spiralia</taxon>
        <taxon>Lophotrochozoa</taxon>
        <taxon>Mollusca</taxon>
        <taxon>Bivalvia</taxon>
        <taxon>Autobranchia</taxon>
        <taxon>Heteroconchia</taxon>
        <taxon>Euheterodonta</taxon>
        <taxon>Imparidentia</taxon>
        <taxon>Neoheterodontei</taxon>
        <taxon>Myida</taxon>
        <taxon>Dreissenoidea</taxon>
        <taxon>Dreissenidae</taxon>
        <taxon>Dreissena</taxon>
    </lineage>
</organism>
<protein>
    <submittedName>
        <fullName evidence="2">Uncharacterized protein</fullName>
    </submittedName>
</protein>